<evidence type="ECO:0000256" key="1">
    <source>
        <dbReference type="ARBA" id="ARBA00022448"/>
    </source>
</evidence>
<keyword evidence="3 6" id="KW-0479">Metal-binding</keyword>
<dbReference type="GO" id="GO:0020037">
    <property type="term" value="F:heme binding"/>
    <property type="evidence" value="ECO:0007669"/>
    <property type="project" value="InterPro"/>
</dbReference>
<reference evidence="10" key="2">
    <citation type="submission" date="2020-09" db="EMBL/GenBank/DDBJ databases">
        <authorList>
            <person name="Sun Q."/>
            <person name="Zhou Y."/>
        </authorList>
    </citation>
    <scope>NUCLEOTIDE SEQUENCE</scope>
    <source>
        <strain evidence="10">CGMCC 1.15343</strain>
    </source>
</reference>
<proteinExistence type="predicted"/>
<dbReference type="RefSeq" id="WP_188627093.1">
    <property type="nucleotide sequence ID" value="NZ_BMIL01000007.1"/>
</dbReference>
<dbReference type="GO" id="GO:0009055">
    <property type="term" value="F:electron transfer activity"/>
    <property type="evidence" value="ECO:0007669"/>
    <property type="project" value="InterPro"/>
</dbReference>
<comment type="caution">
    <text evidence="10">The sequence shown here is derived from an EMBL/GenBank/DDBJ whole genome shotgun (WGS) entry which is preliminary data.</text>
</comment>
<dbReference type="InterPro" id="IPR036909">
    <property type="entry name" value="Cyt_c-like_dom_sf"/>
</dbReference>
<evidence type="ECO:0000313" key="10">
    <source>
        <dbReference type="EMBL" id="GGC69369.1"/>
    </source>
</evidence>
<feature type="region of interest" description="Disordered" evidence="7">
    <location>
        <begin position="21"/>
        <end position="46"/>
    </location>
</feature>
<dbReference type="PROSITE" id="PS51257">
    <property type="entry name" value="PROKAR_LIPOPROTEIN"/>
    <property type="match status" value="1"/>
</dbReference>
<feature type="domain" description="Cytochrome c" evidence="9">
    <location>
        <begin position="44"/>
        <end position="129"/>
    </location>
</feature>
<feature type="binding site" description="covalent" evidence="6">
    <location>
        <position position="62"/>
    </location>
    <ligand>
        <name>heme c</name>
        <dbReference type="ChEBI" id="CHEBI:61717"/>
    </ligand>
</feature>
<evidence type="ECO:0000256" key="2">
    <source>
        <dbReference type="ARBA" id="ARBA00022617"/>
    </source>
</evidence>
<comment type="PTM">
    <text evidence="6">Binds 1 heme c group covalently per subunit.</text>
</comment>
<protein>
    <recommendedName>
        <fullName evidence="9">Cytochrome c domain-containing protein</fullName>
    </recommendedName>
</protein>
<evidence type="ECO:0000259" key="9">
    <source>
        <dbReference type="PROSITE" id="PS51007"/>
    </source>
</evidence>
<evidence type="ECO:0000256" key="5">
    <source>
        <dbReference type="ARBA" id="ARBA00023004"/>
    </source>
</evidence>
<feature type="compositionally biased region" description="Low complexity" evidence="7">
    <location>
        <begin position="26"/>
        <end position="40"/>
    </location>
</feature>
<organism evidence="10 11">
    <name type="scientific">Pedobacter quisquiliarum</name>
    <dbReference type="NCBI Taxonomy" id="1834438"/>
    <lineage>
        <taxon>Bacteria</taxon>
        <taxon>Pseudomonadati</taxon>
        <taxon>Bacteroidota</taxon>
        <taxon>Sphingobacteriia</taxon>
        <taxon>Sphingobacteriales</taxon>
        <taxon>Sphingobacteriaceae</taxon>
        <taxon>Pedobacter</taxon>
    </lineage>
</organism>
<accession>A0A916XGR9</accession>
<evidence type="ECO:0000256" key="7">
    <source>
        <dbReference type="SAM" id="MobiDB-lite"/>
    </source>
</evidence>
<keyword evidence="11" id="KW-1185">Reference proteome</keyword>
<dbReference type="Pfam" id="PF00034">
    <property type="entry name" value="Cytochrom_C"/>
    <property type="match status" value="1"/>
</dbReference>
<evidence type="ECO:0000256" key="4">
    <source>
        <dbReference type="ARBA" id="ARBA00022982"/>
    </source>
</evidence>
<name>A0A916XGR9_9SPHI</name>
<dbReference type="Proteomes" id="UP000651668">
    <property type="component" value="Unassembled WGS sequence"/>
</dbReference>
<keyword evidence="5 6" id="KW-0408">Iron</keyword>
<reference evidence="10" key="1">
    <citation type="journal article" date="2014" name="Int. J. Syst. Evol. Microbiol.">
        <title>Complete genome sequence of Corynebacterium casei LMG S-19264T (=DSM 44701T), isolated from a smear-ripened cheese.</title>
        <authorList>
            <consortium name="US DOE Joint Genome Institute (JGI-PGF)"/>
            <person name="Walter F."/>
            <person name="Albersmeier A."/>
            <person name="Kalinowski J."/>
            <person name="Ruckert C."/>
        </authorList>
    </citation>
    <scope>NUCLEOTIDE SEQUENCE</scope>
    <source>
        <strain evidence="10">CGMCC 1.15343</strain>
    </source>
</reference>
<dbReference type="SUPFAM" id="SSF46626">
    <property type="entry name" value="Cytochrome c"/>
    <property type="match status" value="1"/>
</dbReference>
<dbReference type="GO" id="GO:0005506">
    <property type="term" value="F:iron ion binding"/>
    <property type="evidence" value="ECO:0007669"/>
    <property type="project" value="InterPro"/>
</dbReference>
<dbReference type="InterPro" id="IPR002324">
    <property type="entry name" value="Cyt_c_ID"/>
</dbReference>
<dbReference type="Gene3D" id="1.10.760.10">
    <property type="entry name" value="Cytochrome c-like domain"/>
    <property type="match status" value="1"/>
</dbReference>
<feature type="signal peptide" evidence="8">
    <location>
        <begin position="1"/>
        <end position="19"/>
    </location>
</feature>
<evidence type="ECO:0000256" key="3">
    <source>
        <dbReference type="ARBA" id="ARBA00022723"/>
    </source>
</evidence>
<evidence type="ECO:0000313" key="11">
    <source>
        <dbReference type="Proteomes" id="UP000651668"/>
    </source>
</evidence>
<keyword evidence="4" id="KW-0249">Electron transport</keyword>
<feature type="chain" id="PRO_5038023980" description="Cytochrome c domain-containing protein" evidence="8">
    <location>
        <begin position="20"/>
        <end position="130"/>
    </location>
</feature>
<dbReference type="InterPro" id="IPR009056">
    <property type="entry name" value="Cyt_c-like_dom"/>
</dbReference>
<dbReference type="PRINTS" id="PR00606">
    <property type="entry name" value="CYTCHROMECID"/>
</dbReference>
<keyword evidence="1" id="KW-0813">Transport</keyword>
<keyword evidence="8" id="KW-0732">Signal</keyword>
<dbReference type="PROSITE" id="PS51007">
    <property type="entry name" value="CYTC"/>
    <property type="match status" value="1"/>
</dbReference>
<evidence type="ECO:0000256" key="8">
    <source>
        <dbReference type="SAM" id="SignalP"/>
    </source>
</evidence>
<evidence type="ECO:0000256" key="6">
    <source>
        <dbReference type="PIRSR" id="PIRSR602324-1"/>
    </source>
</evidence>
<sequence length="130" mass="13738">MKKITYLLGCLTFVLASCGGGDSAKTESAATTTETTASAGESGGAVHKGKQLIDKSDCLGCHNETTKVVGPSYVEVAEKYPMSELNVDELADKIIRGGSGVWGEVPMTPHPNLSKEDAKEMVNYILSLKK</sequence>
<keyword evidence="2 6" id="KW-0349">Heme</keyword>
<dbReference type="AlphaFoldDB" id="A0A916XGR9"/>
<feature type="binding site" description="covalent" evidence="6">
    <location>
        <position position="107"/>
    </location>
    <ligand>
        <name>heme c</name>
        <dbReference type="ChEBI" id="CHEBI:61717"/>
    </ligand>
</feature>
<dbReference type="EMBL" id="BMIL01000007">
    <property type="protein sequence ID" value="GGC69369.1"/>
    <property type="molecule type" value="Genomic_DNA"/>
</dbReference>
<gene>
    <name evidence="10" type="ORF">GCM10011387_23480</name>
</gene>
<feature type="binding site" description="covalent" evidence="6">
    <location>
        <position position="58"/>
    </location>
    <ligand>
        <name>heme c</name>
        <dbReference type="ChEBI" id="CHEBI:61717"/>
    </ligand>
</feature>